<dbReference type="CDD" id="cd14014">
    <property type="entry name" value="STKc_PknB_like"/>
    <property type="match status" value="1"/>
</dbReference>
<reference evidence="8 9" key="1">
    <citation type="submission" date="2018-03" db="EMBL/GenBank/DDBJ databases">
        <title>Draft Genome Sequences of the Obligatory Marine Myxobacteria Enhygromyxa salina SWB005.</title>
        <authorList>
            <person name="Poehlein A."/>
            <person name="Moghaddam J.A."/>
            <person name="Harms H."/>
            <person name="Alanjari M."/>
            <person name="Koenig G.M."/>
            <person name="Daniel R."/>
            <person name="Schaeberle T.F."/>
        </authorList>
    </citation>
    <scope>NUCLEOTIDE SEQUENCE [LARGE SCALE GENOMIC DNA]</scope>
    <source>
        <strain evidence="8 9">SWB005</strain>
    </source>
</reference>
<dbReference type="Gene3D" id="1.10.510.10">
    <property type="entry name" value="Transferase(Phosphotransferase) domain 1"/>
    <property type="match status" value="1"/>
</dbReference>
<dbReference type="InterPro" id="IPR000719">
    <property type="entry name" value="Prot_kinase_dom"/>
</dbReference>
<dbReference type="InterPro" id="IPR011009">
    <property type="entry name" value="Kinase-like_dom_sf"/>
</dbReference>
<name>A0A2S9XJW4_9BACT</name>
<dbReference type="Proteomes" id="UP000237968">
    <property type="component" value="Unassembled WGS sequence"/>
</dbReference>
<sequence length="741" mass="82729">MTTAREDSEEHLQVFPVDRFREVKLIGEGRNATVFSAFDRDLRRRVALKLAAQDGLLIALDRERLDELGIEEGFTALVEETRAAQGRYTLLREARLLARIDHPNVVPVIDVGRLDDGSIAVVMPLLMGGSLADQALGERWRDVLGVALQIGDGLAAIHEAGILHRDLKPSNVLFDDHGRPRIADLGLACDLDDAEAMAERAGTGYYMAPELLRGRSSDRRDDLYAYCMLVFEMFYGHSPFASIEHRFKGAVSDIRRPGGMSAELREVLVRGLHPDPDARWPDMPTLLAAMRHTTRSRRAWVYVATTVAAALAIAALASMPTAEANACEEVTEELAQIWNDDTQAELELALGTRVAGDNLQSWTSRWVTVRANECDAARRDGRETTPSPCMAQMRDRLRATANAFQTPHTNDNLSFAAVIAELPPPEHCIAHPDDGDWAPGDLRDMDVEVSALVLMGDLDGARARERDYMELAREQSSDYGRSRALFWRAEIHRREGELDQAEVEFERVYQNAQRLGAPVLGAEAMMKLAAIAGARGNIEAMDVHAFAAWAVFEEREPNRVAEMLQIQGLALMSGSSAAQERGLELLNTAIEQRERQVRRYGGTHELLSQAHESYARGLLAVGRNVEALEYLDRALAVHQAEFGHGTWRVSRIQRQQFLGLLGLGRVREAEVVAYSLIRYHIDREDWRRLVADVKWLAEEYATAEQPHHATQVLRLGLDAISQAGVDDGRRELESQLRRVQQ</sequence>
<organism evidence="8 9">
    <name type="scientific">Enhygromyxa salina</name>
    <dbReference type="NCBI Taxonomy" id="215803"/>
    <lineage>
        <taxon>Bacteria</taxon>
        <taxon>Pseudomonadati</taxon>
        <taxon>Myxococcota</taxon>
        <taxon>Polyangia</taxon>
        <taxon>Nannocystales</taxon>
        <taxon>Nannocystaceae</taxon>
        <taxon>Enhygromyxa</taxon>
    </lineage>
</organism>
<keyword evidence="3 8" id="KW-0418">Kinase</keyword>
<dbReference type="PANTHER" id="PTHR43289">
    <property type="entry name" value="MITOGEN-ACTIVATED PROTEIN KINASE KINASE KINASE 20-RELATED"/>
    <property type="match status" value="1"/>
</dbReference>
<dbReference type="InterPro" id="IPR011990">
    <property type="entry name" value="TPR-like_helical_dom_sf"/>
</dbReference>
<evidence type="ECO:0000256" key="4">
    <source>
        <dbReference type="ARBA" id="ARBA00022840"/>
    </source>
</evidence>
<protein>
    <submittedName>
        <fullName evidence="8">Serine/threonine-protein kinase PknK</fullName>
        <ecNumber evidence="8">2.7.11.1</ecNumber>
    </submittedName>
</protein>
<keyword evidence="6" id="KW-0472">Membrane</keyword>
<feature type="domain" description="Protein kinase" evidence="7">
    <location>
        <begin position="20"/>
        <end position="295"/>
    </location>
</feature>
<dbReference type="GO" id="GO:0005524">
    <property type="term" value="F:ATP binding"/>
    <property type="evidence" value="ECO:0007669"/>
    <property type="project" value="UniProtKB-UniRule"/>
</dbReference>
<dbReference type="SUPFAM" id="SSF56112">
    <property type="entry name" value="Protein kinase-like (PK-like)"/>
    <property type="match status" value="1"/>
</dbReference>
<keyword evidence="2 5" id="KW-0547">Nucleotide-binding</keyword>
<keyword evidence="4 5" id="KW-0067">ATP-binding</keyword>
<dbReference type="SUPFAM" id="SSF48452">
    <property type="entry name" value="TPR-like"/>
    <property type="match status" value="2"/>
</dbReference>
<evidence type="ECO:0000256" key="3">
    <source>
        <dbReference type="ARBA" id="ARBA00022777"/>
    </source>
</evidence>
<evidence type="ECO:0000259" key="7">
    <source>
        <dbReference type="PROSITE" id="PS50011"/>
    </source>
</evidence>
<feature type="transmembrane region" description="Helical" evidence="6">
    <location>
        <begin position="299"/>
        <end position="319"/>
    </location>
</feature>
<dbReference type="InterPro" id="IPR017441">
    <property type="entry name" value="Protein_kinase_ATP_BS"/>
</dbReference>
<dbReference type="Gene3D" id="1.25.40.10">
    <property type="entry name" value="Tetratricopeptide repeat domain"/>
    <property type="match status" value="1"/>
</dbReference>
<dbReference type="PROSITE" id="PS50011">
    <property type="entry name" value="PROTEIN_KINASE_DOM"/>
    <property type="match status" value="1"/>
</dbReference>
<dbReference type="Gene3D" id="3.30.200.20">
    <property type="entry name" value="Phosphorylase Kinase, domain 1"/>
    <property type="match status" value="1"/>
</dbReference>
<dbReference type="PROSITE" id="PS00108">
    <property type="entry name" value="PROTEIN_KINASE_ST"/>
    <property type="match status" value="1"/>
</dbReference>
<evidence type="ECO:0000256" key="5">
    <source>
        <dbReference type="PROSITE-ProRule" id="PRU10141"/>
    </source>
</evidence>
<gene>
    <name evidence="8" type="primary">pknK</name>
    <name evidence="8" type="ORF">ENSA5_44820</name>
</gene>
<feature type="binding site" evidence="5">
    <location>
        <position position="49"/>
    </location>
    <ligand>
        <name>ATP</name>
        <dbReference type="ChEBI" id="CHEBI:30616"/>
    </ligand>
</feature>
<dbReference type="PROSITE" id="PS00107">
    <property type="entry name" value="PROTEIN_KINASE_ATP"/>
    <property type="match status" value="1"/>
</dbReference>
<comment type="caution">
    <text evidence="8">The sequence shown here is derived from an EMBL/GenBank/DDBJ whole genome shotgun (WGS) entry which is preliminary data.</text>
</comment>
<dbReference type="Pfam" id="PF00069">
    <property type="entry name" value="Pkinase"/>
    <property type="match status" value="1"/>
</dbReference>
<dbReference type="InterPro" id="IPR008271">
    <property type="entry name" value="Ser/Thr_kinase_AS"/>
</dbReference>
<dbReference type="EC" id="2.7.11.1" evidence="8"/>
<keyword evidence="1 8" id="KW-0808">Transferase</keyword>
<evidence type="ECO:0000256" key="6">
    <source>
        <dbReference type="SAM" id="Phobius"/>
    </source>
</evidence>
<evidence type="ECO:0000313" key="9">
    <source>
        <dbReference type="Proteomes" id="UP000237968"/>
    </source>
</evidence>
<dbReference type="SMART" id="SM00220">
    <property type="entry name" value="S_TKc"/>
    <property type="match status" value="1"/>
</dbReference>
<keyword evidence="6" id="KW-0812">Transmembrane</keyword>
<evidence type="ECO:0000256" key="2">
    <source>
        <dbReference type="ARBA" id="ARBA00022741"/>
    </source>
</evidence>
<proteinExistence type="predicted"/>
<dbReference type="RefSeq" id="WP_106393753.1">
    <property type="nucleotide sequence ID" value="NZ_PVNK01000192.1"/>
</dbReference>
<evidence type="ECO:0000256" key="1">
    <source>
        <dbReference type="ARBA" id="ARBA00022679"/>
    </source>
</evidence>
<keyword evidence="9" id="KW-1185">Reference proteome</keyword>
<dbReference type="OrthoDB" id="9757917at2"/>
<keyword evidence="6" id="KW-1133">Transmembrane helix</keyword>
<dbReference type="AlphaFoldDB" id="A0A2S9XJW4"/>
<dbReference type="PANTHER" id="PTHR43289:SF6">
    <property type="entry name" value="SERINE_THREONINE-PROTEIN KINASE NEKL-3"/>
    <property type="match status" value="1"/>
</dbReference>
<evidence type="ECO:0000313" key="8">
    <source>
        <dbReference type="EMBL" id="PRP93143.1"/>
    </source>
</evidence>
<dbReference type="EMBL" id="PVNK01000192">
    <property type="protein sequence ID" value="PRP93143.1"/>
    <property type="molecule type" value="Genomic_DNA"/>
</dbReference>
<accession>A0A2S9XJW4</accession>
<dbReference type="GO" id="GO:0004674">
    <property type="term" value="F:protein serine/threonine kinase activity"/>
    <property type="evidence" value="ECO:0007669"/>
    <property type="project" value="UniProtKB-EC"/>
</dbReference>